<organism evidence="3 4">
    <name type="scientific">Cryptolaemus montrouzieri</name>
    <dbReference type="NCBI Taxonomy" id="559131"/>
    <lineage>
        <taxon>Eukaryota</taxon>
        <taxon>Metazoa</taxon>
        <taxon>Ecdysozoa</taxon>
        <taxon>Arthropoda</taxon>
        <taxon>Hexapoda</taxon>
        <taxon>Insecta</taxon>
        <taxon>Pterygota</taxon>
        <taxon>Neoptera</taxon>
        <taxon>Endopterygota</taxon>
        <taxon>Coleoptera</taxon>
        <taxon>Polyphaga</taxon>
        <taxon>Cucujiformia</taxon>
        <taxon>Coccinelloidea</taxon>
        <taxon>Coccinellidae</taxon>
        <taxon>Scymninae</taxon>
        <taxon>Scymnini</taxon>
        <taxon>Cryptolaemus</taxon>
    </lineage>
</organism>
<evidence type="ECO:0000313" key="3">
    <source>
        <dbReference type="EMBL" id="KAL3280538.1"/>
    </source>
</evidence>
<dbReference type="EMBL" id="JABFTP020000144">
    <property type="protein sequence ID" value="KAL3280538.1"/>
    <property type="molecule type" value="Genomic_DNA"/>
</dbReference>
<evidence type="ECO:0000256" key="1">
    <source>
        <dbReference type="SAM" id="Coils"/>
    </source>
</evidence>
<keyword evidence="1" id="KW-0175">Coiled coil</keyword>
<comment type="caution">
    <text evidence="3">The sequence shown here is derived from an EMBL/GenBank/DDBJ whole genome shotgun (WGS) entry which is preliminary data.</text>
</comment>
<dbReference type="Proteomes" id="UP001516400">
    <property type="component" value="Unassembled WGS sequence"/>
</dbReference>
<accession>A0ABD2NPM5</accession>
<feature type="compositionally biased region" description="Basic and acidic residues" evidence="2">
    <location>
        <begin position="255"/>
        <end position="265"/>
    </location>
</feature>
<protein>
    <submittedName>
        <fullName evidence="3">Uncharacterized protein</fullName>
    </submittedName>
</protein>
<feature type="coiled-coil region" evidence="1">
    <location>
        <begin position="1"/>
        <end position="148"/>
    </location>
</feature>
<evidence type="ECO:0000313" key="4">
    <source>
        <dbReference type="Proteomes" id="UP001516400"/>
    </source>
</evidence>
<proteinExistence type="predicted"/>
<evidence type="ECO:0000256" key="2">
    <source>
        <dbReference type="SAM" id="MobiDB-lite"/>
    </source>
</evidence>
<feature type="region of interest" description="Disordered" evidence="2">
    <location>
        <begin position="248"/>
        <end position="271"/>
    </location>
</feature>
<reference evidence="3 4" key="1">
    <citation type="journal article" date="2021" name="BMC Biol.">
        <title>Horizontally acquired antibacterial genes associated with adaptive radiation of ladybird beetles.</title>
        <authorList>
            <person name="Li H.S."/>
            <person name="Tang X.F."/>
            <person name="Huang Y.H."/>
            <person name="Xu Z.Y."/>
            <person name="Chen M.L."/>
            <person name="Du X.Y."/>
            <person name="Qiu B.Y."/>
            <person name="Chen P.T."/>
            <person name="Zhang W."/>
            <person name="Slipinski A."/>
            <person name="Escalona H.E."/>
            <person name="Waterhouse R.M."/>
            <person name="Zwick A."/>
            <person name="Pang H."/>
        </authorList>
    </citation>
    <scope>NUCLEOTIDE SEQUENCE [LARGE SCALE GENOMIC DNA]</scope>
    <source>
        <strain evidence="3">SYSU2018</strain>
    </source>
</reference>
<feature type="non-terminal residue" evidence="3">
    <location>
        <position position="1"/>
    </location>
</feature>
<gene>
    <name evidence="3" type="ORF">HHI36_003770</name>
</gene>
<name>A0ABD2NPM5_9CUCU</name>
<dbReference type="AlphaFoldDB" id="A0ABD2NPM5"/>
<sequence>IEKLTADLKHRRERISLMEEDQLDKDEKYLEDLKNLKEQIVEKDSHIVRLKRNSQVFEEQVDTTERDYLGKIETKNVYIQSLEAKLKAVNREIDNMKQDLDNLQNELDKLEQETAEMMQIKKSMLTTIEVMTEENKVLSSEVGNLKNENINLKSINLTSEIISAQNYGEQKKELTTNNETISKLKEKIDKLEAKGLEEAKSMHKAIVSMEDRLYQKLLDALYKAKPNQRATEVINNCTEFNDHCPDPCESGNVEDLDRNSTKKSEGLFFQR</sequence>
<keyword evidence="4" id="KW-1185">Reference proteome</keyword>